<dbReference type="InterPro" id="IPR011701">
    <property type="entry name" value="MFS"/>
</dbReference>
<feature type="domain" description="Major facilitator superfamily (MFS) profile" evidence="8">
    <location>
        <begin position="14"/>
        <end position="388"/>
    </location>
</feature>
<evidence type="ECO:0000256" key="6">
    <source>
        <dbReference type="ARBA" id="ARBA00023136"/>
    </source>
</evidence>
<evidence type="ECO:0000313" key="9">
    <source>
        <dbReference type="EMBL" id="SKA92804.1"/>
    </source>
</evidence>
<feature type="transmembrane region" description="Helical" evidence="7">
    <location>
        <begin position="206"/>
        <end position="226"/>
    </location>
</feature>
<evidence type="ECO:0000256" key="2">
    <source>
        <dbReference type="ARBA" id="ARBA00022448"/>
    </source>
</evidence>
<dbReference type="Proteomes" id="UP000190774">
    <property type="component" value="Unassembled WGS sequence"/>
</dbReference>
<dbReference type="RefSeq" id="WP_078813145.1">
    <property type="nucleotide sequence ID" value="NZ_FUYE01000005.1"/>
</dbReference>
<dbReference type="InterPro" id="IPR050171">
    <property type="entry name" value="MFS_Transporters"/>
</dbReference>
<dbReference type="Gene3D" id="1.20.1250.20">
    <property type="entry name" value="MFS general substrate transporter like domains"/>
    <property type="match status" value="1"/>
</dbReference>
<organism evidence="9 10">
    <name type="scientific">Prosthecobacter debontii</name>
    <dbReference type="NCBI Taxonomy" id="48467"/>
    <lineage>
        <taxon>Bacteria</taxon>
        <taxon>Pseudomonadati</taxon>
        <taxon>Verrucomicrobiota</taxon>
        <taxon>Verrucomicrobiia</taxon>
        <taxon>Verrucomicrobiales</taxon>
        <taxon>Verrucomicrobiaceae</taxon>
        <taxon>Prosthecobacter</taxon>
    </lineage>
</organism>
<evidence type="ECO:0000256" key="3">
    <source>
        <dbReference type="ARBA" id="ARBA00022475"/>
    </source>
</evidence>
<reference evidence="10" key="1">
    <citation type="submission" date="2017-02" db="EMBL/GenBank/DDBJ databases">
        <authorList>
            <person name="Varghese N."/>
            <person name="Submissions S."/>
        </authorList>
    </citation>
    <scope>NUCLEOTIDE SEQUENCE [LARGE SCALE GENOMIC DNA]</scope>
    <source>
        <strain evidence="10">ATCC 700200</strain>
    </source>
</reference>
<keyword evidence="4 7" id="KW-0812">Transmembrane</keyword>
<feature type="transmembrane region" description="Helical" evidence="7">
    <location>
        <begin position="166"/>
        <end position="186"/>
    </location>
</feature>
<dbReference type="STRING" id="48467.SAMN02745166_01969"/>
<evidence type="ECO:0000259" key="8">
    <source>
        <dbReference type="PROSITE" id="PS50850"/>
    </source>
</evidence>
<feature type="transmembrane region" description="Helical" evidence="7">
    <location>
        <begin position="246"/>
        <end position="265"/>
    </location>
</feature>
<keyword evidence="10" id="KW-1185">Reference proteome</keyword>
<dbReference type="SUPFAM" id="SSF103473">
    <property type="entry name" value="MFS general substrate transporter"/>
    <property type="match status" value="1"/>
</dbReference>
<feature type="transmembrane region" description="Helical" evidence="7">
    <location>
        <begin position="298"/>
        <end position="316"/>
    </location>
</feature>
<feature type="transmembrane region" description="Helical" evidence="7">
    <location>
        <begin position="337"/>
        <end position="358"/>
    </location>
</feature>
<protein>
    <submittedName>
        <fullName evidence="9">Dipeptide/tripeptide permease</fullName>
    </submittedName>
</protein>
<proteinExistence type="predicted"/>
<dbReference type="PANTHER" id="PTHR23517">
    <property type="entry name" value="RESISTANCE PROTEIN MDTM, PUTATIVE-RELATED-RELATED"/>
    <property type="match status" value="1"/>
</dbReference>
<comment type="subcellular location">
    <subcellularLocation>
        <location evidence="1">Cell membrane</location>
        <topology evidence="1">Multi-pass membrane protein</topology>
    </subcellularLocation>
</comment>
<keyword evidence="3" id="KW-1003">Cell membrane</keyword>
<sequence>MFPYLAQLRTLPRPFWILIGATFVNRFGLFVWPFLTIFITRNGNTATEAGLAVAAYSTGSFGAAILGGWLADRLGRNITLALASFGSAVCMMTLSQASDWRVLSVIAFATGLIGESGQPAGSALIQDLVPTDKRVLAFAVHRFAVNLGWSVGPAVAGLLAESSFFWLFVVDAATSAFFGMIAWTSLPRGRRTEAHKAGWRPALVSIRQNPSFLALAAACLCVAWVFRQTSTSFPLHFERSGLPMTWCGLVLAMNGLMICLLEIPLASFTRVWPVKTMLGLGYVLMGGAFLFFQVGGSLLIFIVMMIVFTLGEMCSFSRQQAYAASLAPEDMRGRYAGFLSFAWSAGGIVTSVLSMQLYEINPGWLWFITAGLGITAALLISRSGRSEQT</sequence>
<gene>
    <name evidence="9" type="ORF">SAMN02745166_01969</name>
</gene>
<dbReference type="Pfam" id="PF07690">
    <property type="entry name" value="MFS_1"/>
    <property type="match status" value="1"/>
</dbReference>
<accession>A0A1T4XTG0</accession>
<dbReference type="EMBL" id="FUYE01000005">
    <property type="protein sequence ID" value="SKA92804.1"/>
    <property type="molecule type" value="Genomic_DNA"/>
</dbReference>
<feature type="transmembrane region" description="Helical" evidence="7">
    <location>
        <begin position="364"/>
        <end position="381"/>
    </location>
</feature>
<evidence type="ECO:0000256" key="7">
    <source>
        <dbReference type="SAM" id="Phobius"/>
    </source>
</evidence>
<keyword evidence="5 7" id="KW-1133">Transmembrane helix</keyword>
<dbReference type="PANTHER" id="PTHR23517:SF2">
    <property type="entry name" value="MULTIDRUG RESISTANCE PROTEIN MDTH"/>
    <property type="match status" value="1"/>
</dbReference>
<dbReference type="OrthoDB" id="9793283at2"/>
<feature type="transmembrane region" description="Helical" evidence="7">
    <location>
        <begin position="272"/>
        <end position="292"/>
    </location>
</feature>
<dbReference type="AlphaFoldDB" id="A0A1T4XTG0"/>
<dbReference type="PROSITE" id="PS50850">
    <property type="entry name" value="MFS"/>
    <property type="match status" value="1"/>
</dbReference>
<name>A0A1T4XTG0_9BACT</name>
<evidence type="ECO:0000256" key="1">
    <source>
        <dbReference type="ARBA" id="ARBA00004651"/>
    </source>
</evidence>
<dbReference type="InterPro" id="IPR020846">
    <property type="entry name" value="MFS_dom"/>
</dbReference>
<dbReference type="InterPro" id="IPR036259">
    <property type="entry name" value="MFS_trans_sf"/>
</dbReference>
<keyword evidence="6 7" id="KW-0472">Membrane</keyword>
<feature type="transmembrane region" description="Helical" evidence="7">
    <location>
        <begin position="51"/>
        <end position="71"/>
    </location>
</feature>
<feature type="transmembrane region" description="Helical" evidence="7">
    <location>
        <begin position="15"/>
        <end position="39"/>
    </location>
</feature>
<evidence type="ECO:0000256" key="4">
    <source>
        <dbReference type="ARBA" id="ARBA00022692"/>
    </source>
</evidence>
<dbReference type="GO" id="GO:0022857">
    <property type="term" value="F:transmembrane transporter activity"/>
    <property type="evidence" value="ECO:0007669"/>
    <property type="project" value="InterPro"/>
</dbReference>
<feature type="transmembrane region" description="Helical" evidence="7">
    <location>
        <begin position="143"/>
        <end position="160"/>
    </location>
</feature>
<evidence type="ECO:0000313" key="10">
    <source>
        <dbReference type="Proteomes" id="UP000190774"/>
    </source>
</evidence>
<keyword evidence="2" id="KW-0813">Transport</keyword>
<evidence type="ECO:0000256" key="5">
    <source>
        <dbReference type="ARBA" id="ARBA00022989"/>
    </source>
</evidence>
<dbReference type="GO" id="GO:0005886">
    <property type="term" value="C:plasma membrane"/>
    <property type="evidence" value="ECO:0007669"/>
    <property type="project" value="UniProtKB-SubCell"/>
</dbReference>